<reference evidence="2 3" key="1">
    <citation type="journal article" date="2014" name="Nature">
        <title>An environmental bacterial taxon with a large and distinct metabolic repertoire.</title>
        <authorList>
            <person name="Wilson M.C."/>
            <person name="Mori T."/>
            <person name="Ruckert C."/>
            <person name="Uria A.R."/>
            <person name="Helf M.J."/>
            <person name="Takada K."/>
            <person name="Gernert C."/>
            <person name="Steffens U.A."/>
            <person name="Heycke N."/>
            <person name="Schmitt S."/>
            <person name="Rinke C."/>
            <person name="Helfrich E.J."/>
            <person name="Brachmann A.O."/>
            <person name="Gurgui C."/>
            <person name="Wakimoto T."/>
            <person name="Kracht M."/>
            <person name="Crusemann M."/>
            <person name="Hentschel U."/>
            <person name="Abe I."/>
            <person name="Matsunaga S."/>
            <person name="Kalinowski J."/>
            <person name="Takeyama H."/>
            <person name="Piel J."/>
        </authorList>
    </citation>
    <scope>NUCLEOTIDE SEQUENCE [LARGE SCALE GENOMIC DNA]</scope>
    <source>
        <strain evidence="3">TSY2</strain>
    </source>
</reference>
<feature type="region of interest" description="Disordered" evidence="1">
    <location>
        <begin position="55"/>
        <end position="76"/>
    </location>
</feature>
<evidence type="ECO:0000256" key="1">
    <source>
        <dbReference type="SAM" id="MobiDB-lite"/>
    </source>
</evidence>
<evidence type="ECO:0000313" key="2">
    <source>
        <dbReference type="EMBL" id="ETW92306.1"/>
    </source>
</evidence>
<feature type="compositionally biased region" description="Polar residues" evidence="1">
    <location>
        <begin position="60"/>
        <end position="76"/>
    </location>
</feature>
<name>W4L4S7_9BACT</name>
<sequence length="76" mass="8359">MCPLELGAGIIEGYWTPLAAKQASWAVAHLTPQESEELFDMLGNMTPSKSTLDRLPKALNGQTNDSRPWGQTNKMN</sequence>
<comment type="caution">
    <text evidence="2">The sequence shown here is derived from an EMBL/GenBank/DDBJ whole genome shotgun (WGS) entry which is preliminary data.</text>
</comment>
<dbReference type="Proteomes" id="UP000019140">
    <property type="component" value="Unassembled WGS sequence"/>
</dbReference>
<gene>
    <name evidence="2" type="ORF">ETSY2_53795</name>
</gene>
<protein>
    <submittedName>
        <fullName evidence="2">Uncharacterized protein</fullName>
    </submittedName>
</protein>
<accession>W4L4S7</accession>
<dbReference type="EMBL" id="AZHX01002966">
    <property type="protein sequence ID" value="ETW92306.1"/>
    <property type="molecule type" value="Genomic_DNA"/>
</dbReference>
<keyword evidence="3" id="KW-1185">Reference proteome</keyword>
<evidence type="ECO:0000313" key="3">
    <source>
        <dbReference type="Proteomes" id="UP000019140"/>
    </source>
</evidence>
<organism evidence="2 3">
    <name type="scientific">Candidatus Entotheonella gemina</name>
    <dbReference type="NCBI Taxonomy" id="1429439"/>
    <lineage>
        <taxon>Bacteria</taxon>
        <taxon>Pseudomonadati</taxon>
        <taxon>Nitrospinota/Tectimicrobiota group</taxon>
        <taxon>Candidatus Tectimicrobiota</taxon>
        <taxon>Candidatus Entotheonellia</taxon>
        <taxon>Candidatus Entotheonellales</taxon>
        <taxon>Candidatus Entotheonellaceae</taxon>
        <taxon>Candidatus Entotheonella</taxon>
    </lineage>
</organism>
<dbReference type="AlphaFoldDB" id="W4L4S7"/>
<proteinExistence type="predicted"/>
<dbReference type="HOGENOM" id="CLU_2647761_0_0_7"/>